<keyword evidence="3" id="KW-1185">Reference proteome</keyword>
<dbReference type="GO" id="GO:0008832">
    <property type="term" value="F:dGTPase activity"/>
    <property type="evidence" value="ECO:0007669"/>
    <property type="project" value="TreeGrafter"/>
</dbReference>
<reference evidence="2 3" key="1">
    <citation type="submission" date="2015-06" db="EMBL/GenBank/DDBJ databases">
        <authorList>
            <person name="Zeng Y."/>
            <person name="Huang Y."/>
        </authorList>
    </citation>
    <scope>NUCLEOTIDE SEQUENCE [LARGE SCALE GENOMIC DNA]</scope>
    <source>
        <strain evidence="2 3">PQ-2</strain>
    </source>
</reference>
<evidence type="ECO:0000313" key="3">
    <source>
        <dbReference type="Proteomes" id="UP000035287"/>
    </source>
</evidence>
<dbReference type="CDD" id="cd00077">
    <property type="entry name" value="HDc"/>
    <property type="match status" value="1"/>
</dbReference>
<dbReference type="OrthoDB" id="9803619at2"/>
<protein>
    <submittedName>
        <fullName evidence="2">Uncharacterized protein</fullName>
    </submittedName>
</protein>
<organism evidence="2 3">
    <name type="scientific">Croceicoccus naphthovorans</name>
    <dbReference type="NCBI Taxonomy" id="1348774"/>
    <lineage>
        <taxon>Bacteria</taxon>
        <taxon>Pseudomonadati</taxon>
        <taxon>Pseudomonadota</taxon>
        <taxon>Alphaproteobacteria</taxon>
        <taxon>Sphingomonadales</taxon>
        <taxon>Erythrobacteraceae</taxon>
        <taxon>Croceicoccus</taxon>
    </lineage>
</organism>
<dbReference type="InterPro" id="IPR006261">
    <property type="entry name" value="dGTPase"/>
</dbReference>
<dbReference type="InterPro" id="IPR006674">
    <property type="entry name" value="HD_domain"/>
</dbReference>
<dbReference type="NCBIfam" id="TIGR01353">
    <property type="entry name" value="dGTP_triPase"/>
    <property type="match status" value="1"/>
</dbReference>
<dbReference type="PANTHER" id="PTHR11373:SF32">
    <property type="entry name" value="DEOXYGUANOSINETRIPHOSPHATE TRIPHOSPHOHYDROLASE"/>
    <property type="match status" value="1"/>
</dbReference>
<dbReference type="InterPro" id="IPR027432">
    <property type="entry name" value="dGTP_triphosphohydrolase_C"/>
</dbReference>
<dbReference type="SMART" id="SM00471">
    <property type="entry name" value="HDc"/>
    <property type="match status" value="1"/>
</dbReference>
<dbReference type="KEGG" id="cna:AB433_12580"/>
<dbReference type="RefSeq" id="WP_047821405.1">
    <property type="nucleotide sequence ID" value="NZ_CP011770.1"/>
</dbReference>
<dbReference type="InterPro" id="IPR050135">
    <property type="entry name" value="dGTPase-like"/>
</dbReference>
<proteinExistence type="predicted"/>
<gene>
    <name evidence="2" type="ORF">AB433_12580</name>
</gene>
<accession>A0A0G3XHE6</accession>
<sequence length="488" mass="54914">MKAHSLEWSKLLTSVRRKDLARSRPGADKLGAAGTRTEIERDYDRILFSAPIRRLADKTQVFPLDKNDSVRNRLTHSYEVSNLARSIGVALVHGDTGVPTDERTRRDLPSMLAAVGLAHDVGNPPFGHQGEYAISSWFQEHESKTLDFTTAVSEGEIDDDDANRMKADYLNFEGNAQALRILTKLQILNDNFGLNVSCGTLGALMKYPVTSDRVDKDRIATKKFGCFHSERDCCDEIWRETGLSEGVRHPLAYIMEACDDIAYSVLDAEDSVKKGFVSFYDIINFISAEFPEDPVVKRLKEKALKRDSEHRKHNLSPAELNDISMQMFRVFAIGEMVTSVTSAFSENYDAIMSGTFEGDLIGSSEAKALCKGLKKCSLQHAFLHKSVLEIELKGHNIIHSLMDMMWPAIEARGDPLHTQGFEDGACVFEKYVYNRISENYRRVFEDPNNVLPLAYKRCQLLADMVSGMTDSYAVDLERELRELNTIGM</sequence>
<dbReference type="PATRIC" id="fig|1348774.3.peg.2644"/>
<dbReference type="Pfam" id="PF01966">
    <property type="entry name" value="HD"/>
    <property type="match status" value="1"/>
</dbReference>
<dbReference type="AlphaFoldDB" id="A0A0G3XHE6"/>
<dbReference type="STRING" id="1348774.AB433_12580"/>
<dbReference type="InterPro" id="IPR003607">
    <property type="entry name" value="HD/PDEase_dom"/>
</dbReference>
<dbReference type="InterPro" id="IPR023293">
    <property type="entry name" value="dGTP_triP_hydro_central_sf"/>
</dbReference>
<dbReference type="PANTHER" id="PTHR11373">
    <property type="entry name" value="DEOXYNUCLEOSIDE TRIPHOSPHATE TRIPHOSPHOHYDROLASE"/>
    <property type="match status" value="1"/>
</dbReference>
<evidence type="ECO:0000256" key="1">
    <source>
        <dbReference type="ARBA" id="ARBA00022801"/>
    </source>
</evidence>
<name>A0A0G3XHE6_9SPHN</name>
<dbReference type="Proteomes" id="UP000035287">
    <property type="component" value="Chromosome"/>
</dbReference>
<dbReference type="EMBL" id="CP011770">
    <property type="protein sequence ID" value="AKM10607.1"/>
    <property type="molecule type" value="Genomic_DNA"/>
</dbReference>
<dbReference type="Gene3D" id="1.10.3410.10">
    <property type="entry name" value="putative deoxyguanosinetriphosphate triphosphohydrolase like domain"/>
    <property type="match status" value="1"/>
</dbReference>
<dbReference type="Gene3D" id="1.10.3210.10">
    <property type="entry name" value="Hypothetical protein af1432"/>
    <property type="match status" value="1"/>
</dbReference>
<dbReference type="GO" id="GO:0006203">
    <property type="term" value="P:dGTP catabolic process"/>
    <property type="evidence" value="ECO:0007669"/>
    <property type="project" value="TreeGrafter"/>
</dbReference>
<dbReference type="Gene3D" id="1.10.3550.10">
    <property type="entry name" value="eoxyguanosinetriphosphate triphosphohydrolase domain-like"/>
    <property type="match status" value="1"/>
</dbReference>
<dbReference type="SUPFAM" id="SSF109604">
    <property type="entry name" value="HD-domain/PDEase-like"/>
    <property type="match status" value="1"/>
</dbReference>
<evidence type="ECO:0000313" key="2">
    <source>
        <dbReference type="EMBL" id="AKM10607.1"/>
    </source>
</evidence>
<keyword evidence="1" id="KW-0378">Hydrolase</keyword>